<sequence length="159" mass="17020">MPQSDERTGGWTNLRAGLKVTAANFAPGTIMSEGLANILAASRRAGVKRLIMQSGINLSDGTELAFCHRGMVRGMRRMFRTAIEDKSAAEQAVMASGLDWIIVRASVLKYADATLNYTAGPRARIAPLRPIPYADCADCLIRAAAGEPGWSGRIVNVGK</sequence>
<dbReference type="EMBL" id="JAAFGS010000002">
    <property type="protein sequence ID" value="NGZ75267.1"/>
    <property type="molecule type" value="Genomic_DNA"/>
</dbReference>
<dbReference type="Proteomes" id="UP000800303">
    <property type="component" value="Unassembled WGS sequence"/>
</dbReference>
<accession>A0ABX0FB70</accession>
<dbReference type="SUPFAM" id="SSF51735">
    <property type="entry name" value="NAD(P)-binding Rossmann-fold domains"/>
    <property type="match status" value="1"/>
</dbReference>
<organism evidence="2 3">
    <name type="scientific">Saccharibacillus alkalitolerans</name>
    <dbReference type="NCBI Taxonomy" id="2705290"/>
    <lineage>
        <taxon>Bacteria</taxon>
        <taxon>Bacillati</taxon>
        <taxon>Bacillota</taxon>
        <taxon>Bacilli</taxon>
        <taxon>Bacillales</taxon>
        <taxon>Paenibacillaceae</taxon>
        <taxon>Saccharibacillus</taxon>
    </lineage>
</organism>
<dbReference type="PANTHER" id="PTHR15020:SF50">
    <property type="entry name" value="UPF0659 PROTEIN YMR090W"/>
    <property type="match status" value="1"/>
</dbReference>
<proteinExistence type="predicted"/>
<name>A0ABX0FB70_9BACL</name>
<reference evidence="2 3" key="1">
    <citation type="submission" date="2020-01" db="EMBL/GenBank/DDBJ databases">
        <title>Polyphasic characterisation and genomic insights into a novel alkali tolerant bacterium VR-M41.</title>
        <authorList>
            <person name="Vemuluri V.R."/>
        </authorList>
    </citation>
    <scope>NUCLEOTIDE SEQUENCE [LARGE SCALE GENOMIC DNA]</scope>
    <source>
        <strain evidence="2 3">VR-M41</strain>
    </source>
</reference>
<evidence type="ECO:0000313" key="2">
    <source>
        <dbReference type="EMBL" id="NGZ75267.1"/>
    </source>
</evidence>
<dbReference type="InterPro" id="IPR036291">
    <property type="entry name" value="NAD(P)-bd_dom_sf"/>
</dbReference>
<feature type="domain" description="NAD(P)-binding" evidence="1">
    <location>
        <begin position="25"/>
        <end position="144"/>
    </location>
</feature>
<evidence type="ECO:0000259" key="1">
    <source>
        <dbReference type="Pfam" id="PF13460"/>
    </source>
</evidence>
<evidence type="ECO:0000313" key="3">
    <source>
        <dbReference type="Proteomes" id="UP000800303"/>
    </source>
</evidence>
<protein>
    <submittedName>
        <fullName evidence="2">SDR family oxidoreductase</fullName>
    </submittedName>
</protein>
<dbReference type="InterPro" id="IPR016040">
    <property type="entry name" value="NAD(P)-bd_dom"/>
</dbReference>
<keyword evidence="3" id="KW-1185">Reference proteome</keyword>
<comment type="caution">
    <text evidence="2">The sequence shown here is derived from an EMBL/GenBank/DDBJ whole genome shotgun (WGS) entry which is preliminary data.</text>
</comment>
<dbReference type="RefSeq" id="WP_166273669.1">
    <property type="nucleotide sequence ID" value="NZ_JAAFGS010000002.1"/>
</dbReference>
<dbReference type="Gene3D" id="3.40.50.720">
    <property type="entry name" value="NAD(P)-binding Rossmann-like Domain"/>
    <property type="match status" value="1"/>
</dbReference>
<gene>
    <name evidence="2" type="ORF">GYN08_08040</name>
</gene>
<dbReference type="PANTHER" id="PTHR15020">
    <property type="entry name" value="FLAVIN REDUCTASE-RELATED"/>
    <property type="match status" value="1"/>
</dbReference>
<dbReference type="Pfam" id="PF13460">
    <property type="entry name" value="NAD_binding_10"/>
    <property type="match status" value="1"/>
</dbReference>